<dbReference type="InParanoid" id="A7S233"/>
<dbReference type="SUPFAM" id="SSF48403">
    <property type="entry name" value="Ankyrin repeat"/>
    <property type="match status" value="1"/>
</dbReference>
<reference evidence="4 5" key="1">
    <citation type="journal article" date="2007" name="Science">
        <title>Sea anemone genome reveals ancestral eumetazoan gene repertoire and genomic organization.</title>
        <authorList>
            <person name="Putnam N.H."/>
            <person name="Srivastava M."/>
            <person name="Hellsten U."/>
            <person name="Dirks B."/>
            <person name="Chapman J."/>
            <person name="Salamov A."/>
            <person name="Terry A."/>
            <person name="Shapiro H."/>
            <person name="Lindquist E."/>
            <person name="Kapitonov V.V."/>
            <person name="Jurka J."/>
            <person name="Genikhovich G."/>
            <person name="Grigoriev I.V."/>
            <person name="Lucas S.M."/>
            <person name="Steele R.E."/>
            <person name="Finnerty J.R."/>
            <person name="Technau U."/>
            <person name="Martindale M.Q."/>
            <person name="Rokhsar D.S."/>
        </authorList>
    </citation>
    <scope>NUCLEOTIDE SEQUENCE [LARGE SCALE GENOMIC DNA]</scope>
    <source>
        <strain evidence="5">CH2 X CH6</strain>
    </source>
</reference>
<dbReference type="Gene3D" id="1.25.40.20">
    <property type="entry name" value="Ankyrin repeat-containing domain"/>
    <property type="match status" value="1"/>
</dbReference>
<evidence type="ECO:0000313" key="5">
    <source>
        <dbReference type="Proteomes" id="UP000001593"/>
    </source>
</evidence>
<dbReference type="PROSITE" id="PS50088">
    <property type="entry name" value="ANK_REPEAT"/>
    <property type="match status" value="2"/>
</dbReference>
<keyword evidence="1" id="KW-0677">Repeat</keyword>
<evidence type="ECO:0000256" key="1">
    <source>
        <dbReference type="ARBA" id="ARBA00022737"/>
    </source>
</evidence>
<dbReference type="GO" id="GO:0005634">
    <property type="term" value="C:nucleus"/>
    <property type="evidence" value="ECO:0000318"/>
    <property type="project" value="GO_Central"/>
</dbReference>
<dbReference type="InterPro" id="IPR036770">
    <property type="entry name" value="Ankyrin_rpt-contain_sf"/>
</dbReference>
<feature type="repeat" description="ANK" evidence="3">
    <location>
        <begin position="33"/>
        <end position="65"/>
    </location>
</feature>
<sequence>MADVVRAVRSGDLELMKKAMSKPGFCVNAPASGGRTPLHHAVDCGKIDVCQALVQRGADVDLEDQGECTPVYIALLKNNKRMVEWLLEQGADPKGKSPDGDKYADCTEDEGMKELFKKKWN</sequence>
<dbReference type="STRING" id="45351.A7S233"/>
<dbReference type="HOGENOM" id="CLU_000134_45_7_1"/>
<dbReference type="PRINTS" id="PR01415">
    <property type="entry name" value="ANKYRIN"/>
</dbReference>
<evidence type="ECO:0000313" key="4">
    <source>
        <dbReference type="EMBL" id="EDO42214.1"/>
    </source>
</evidence>
<organism evidence="4 5">
    <name type="scientific">Nematostella vectensis</name>
    <name type="common">Starlet sea anemone</name>
    <dbReference type="NCBI Taxonomy" id="45351"/>
    <lineage>
        <taxon>Eukaryota</taxon>
        <taxon>Metazoa</taxon>
        <taxon>Cnidaria</taxon>
        <taxon>Anthozoa</taxon>
        <taxon>Hexacorallia</taxon>
        <taxon>Actiniaria</taxon>
        <taxon>Edwardsiidae</taxon>
        <taxon>Nematostella</taxon>
    </lineage>
</organism>
<dbReference type="GO" id="GO:0005737">
    <property type="term" value="C:cytoplasm"/>
    <property type="evidence" value="ECO:0000318"/>
    <property type="project" value="GO_Central"/>
</dbReference>
<dbReference type="OrthoDB" id="5948321at2759"/>
<dbReference type="PROSITE" id="PS50297">
    <property type="entry name" value="ANK_REP_REGION"/>
    <property type="match status" value="1"/>
</dbReference>
<dbReference type="OMA" id="YADCTED"/>
<evidence type="ECO:0008006" key="6">
    <source>
        <dbReference type="Google" id="ProtNLM"/>
    </source>
</evidence>
<dbReference type="Proteomes" id="UP000001593">
    <property type="component" value="Unassembled WGS sequence"/>
</dbReference>
<accession>A7S233</accession>
<dbReference type="PANTHER" id="PTHR24171">
    <property type="entry name" value="ANKYRIN REPEAT DOMAIN-CONTAINING PROTEIN 39-RELATED"/>
    <property type="match status" value="1"/>
</dbReference>
<dbReference type="EMBL" id="DS469567">
    <property type="protein sequence ID" value="EDO42214.1"/>
    <property type="molecule type" value="Genomic_DNA"/>
</dbReference>
<dbReference type="SMART" id="SM00248">
    <property type="entry name" value="ANK"/>
    <property type="match status" value="2"/>
</dbReference>
<dbReference type="InterPro" id="IPR002110">
    <property type="entry name" value="Ankyrin_rpt"/>
</dbReference>
<name>A7S233_NEMVE</name>
<proteinExistence type="predicted"/>
<dbReference type="KEGG" id="nve:5514027"/>
<dbReference type="eggNOG" id="KOG4214">
    <property type="taxonomic scope" value="Eukaryota"/>
</dbReference>
<feature type="repeat" description="ANK" evidence="3">
    <location>
        <begin position="66"/>
        <end position="98"/>
    </location>
</feature>
<dbReference type="AlphaFoldDB" id="A7S233"/>
<keyword evidence="5" id="KW-1185">Reference proteome</keyword>
<evidence type="ECO:0000256" key="2">
    <source>
        <dbReference type="ARBA" id="ARBA00023043"/>
    </source>
</evidence>
<dbReference type="GO" id="GO:2000812">
    <property type="term" value="P:regulation of barbed-end actin filament capping"/>
    <property type="evidence" value="ECO:0000318"/>
    <property type="project" value="GO_Central"/>
</dbReference>
<protein>
    <recommendedName>
        <fullName evidence="6">Myotrophin</fullName>
    </recommendedName>
</protein>
<dbReference type="Pfam" id="PF12796">
    <property type="entry name" value="Ank_2"/>
    <property type="match status" value="1"/>
</dbReference>
<dbReference type="PhylomeDB" id="A7S233"/>
<keyword evidence="2 3" id="KW-0040">ANK repeat</keyword>
<gene>
    <name evidence="4" type="ORF">NEMVEDRAFT_v1g242297</name>
</gene>
<evidence type="ECO:0000256" key="3">
    <source>
        <dbReference type="PROSITE-ProRule" id="PRU00023"/>
    </source>
</evidence>